<dbReference type="InterPro" id="IPR036852">
    <property type="entry name" value="Peptidase_S8/S53_dom_sf"/>
</dbReference>
<proteinExistence type="predicted"/>
<dbReference type="EMBL" id="KZ678132">
    <property type="protein sequence ID" value="PSN70523.1"/>
    <property type="molecule type" value="Genomic_DNA"/>
</dbReference>
<name>A0A2T2NYN5_CORCC</name>
<keyword evidence="2" id="KW-1185">Reference proteome</keyword>
<sequence>MLSKYVGKDFRIAKKCKPVVIKTPFDSNMSIYLDALTTVHYNIKTRKIKKALLSWNMYWTKDKATENWVDKVFQTFKETGNLWHLSNFDNAKGLPHVFASAEKVSCWTRLGIKTKPGTSQGKSSFLDLHKFQWLILSTAATASVAGLAAYFVSLPGGPTTSTAVKKKILDNTCRQGSGVVKDPIAIYALVTGMMRVWNEVTLDTVPERKPPAGGFP</sequence>
<evidence type="ECO:0000313" key="1">
    <source>
        <dbReference type="EMBL" id="PSN70523.1"/>
    </source>
</evidence>
<gene>
    <name evidence="1" type="ORF">BS50DRAFT_315796</name>
</gene>
<evidence type="ECO:0000313" key="2">
    <source>
        <dbReference type="Proteomes" id="UP000240883"/>
    </source>
</evidence>
<protein>
    <submittedName>
        <fullName evidence="1">Uncharacterized protein</fullName>
    </submittedName>
</protein>
<dbReference type="Proteomes" id="UP000240883">
    <property type="component" value="Unassembled WGS sequence"/>
</dbReference>
<organism evidence="1 2">
    <name type="scientific">Corynespora cassiicola Philippines</name>
    <dbReference type="NCBI Taxonomy" id="1448308"/>
    <lineage>
        <taxon>Eukaryota</taxon>
        <taxon>Fungi</taxon>
        <taxon>Dikarya</taxon>
        <taxon>Ascomycota</taxon>
        <taxon>Pezizomycotina</taxon>
        <taxon>Dothideomycetes</taxon>
        <taxon>Pleosporomycetidae</taxon>
        <taxon>Pleosporales</taxon>
        <taxon>Corynesporascaceae</taxon>
        <taxon>Corynespora</taxon>
    </lineage>
</organism>
<dbReference type="GO" id="GO:0004252">
    <property type="term" value="F:serine-type endopeptidase activity"/>
    <property type="evidence" value="ECO:0007669"/>
    <property type="project" value="InterPro"/>
</dbReference>
<reference evidence="1 2" key="1">
    <citation type="journal article" date="2018" name="Front. Microbiol.">
        <title>Genome-Wide Analysis of Corynespora cassiicola Leaf Fall Disease Putative Effectors.</title>
        <authorList>
            <person name="Lopez D."/>
            <person name="Ribeiro S."/>
            <person name="Label P."/>
            <person name="Fumanal B."/>
            <person name="Venisse J.S."/>
            <person name="Kohler A."/>
            <person name="de Oliveira R.R."/>
            <person name="Labutti K."/>
            <person name="Lipzen A."/>
            <person name="Lail K."/>
            <person name="Bauer D."/>
            <person name="Ohm R.A."/>
            <person name="Barry K.W."/>
            <person name="Spatafora J."/>
            <person name="Grigoriev I.V."/>
            <person name="Martin F.M."/>
            <person name="Pujade-Renaud V."/>
        </authorList>
    </citation>
    <scope>NUCLEOTIDE SEQUENCE [LARGE SCALE GENOMIC DNA]</scope>
    <source>
        <strain evidence="1 2">Philippines</strain>
    </source>
</reference>
<dbReference type="GO" id="GO:0006508">
    <property type="term" value="P:proteolysis"/>
    <property type="evidence" value="ECO:0007669"/>
    <property type="project" value="InterPro"/>
</dbReference>
<accession>A0A2T2NYN5</accession>
<dbReference type="OrthoDB" id="3797974at2759"/>
<dbReference type="SUPFAM" id="SSF52743">
    <property type="entry name" value="Subtilisin-like"/>
    <property type="match status" value="1"/>
</dbReference>
<dbReference type="AlphaFoldDB" id="A0A2T2NYN5"/>